<dbReference type="SMART" id="SM00175">
    <property type="entry name" value="RAB"/>
    <property type="match status" value="1"/>
</dbReference>
<dbReference type="InterPro" id="IPR001806">
    <property type="entry name" value="Small_GTPase"/>
</dbReference>
<dbReference type="PRINTS" id="PR00449">
    <property type="entry name" value="RASTRNSFRMNG"/>
</dbReference>
<dbReference type="PROSITE" id="PS51421">
    <property type="entry name" value="RAS"/>
    <property type="match status" value="1"/>
</dbReference>
<dbReference type="InterPro" id="IPR005225">
    <property type="entry name" value="Small_GTP-bd"/>
</dbReference>
<comment type="caution">
    <text evidence="3">The sequence shown here is derived from an EMBL/GenBank/DDBJ whole genome shotgun (WGS) entry which is preliminary data.</text>
</comment>
<evidence type="ECO:0000256" key="1">
    <source>
        <dbReference type="ARBA" id="ARBA00022741"/>
    </source>
</evidence>
<gene>
    <name evidence="3" type="ORF">PAPYR_10493</name>
</gene>
<dbReference type="Pfam" id="PF00071">
    <property type="entry name" value="Ras"/>
    <property type="match status" value="1"/>
</dbReference>
<feature type="compositionally biased region" description="Pro residues" evidence="2">
    <location>
        <begin position="228"/>
        <end position="238"/>
    </location>
</feature>
<dbReference type="SUPFAM" id="SSF52540">
    <property type="entry name" value="P-loop containing nucleoside triphosphate hydrolases"/>
    <property type="match status" value="1"/>
</dbReference>
<evidence type="ECO:0000313" key="3">
    <source>
        <dbReference type="EMBL" id="KAJ4454731.1"/>
    </source>
</evidence>
<dbReference type="SMART" id="SM00176">
    <property type="entry name" value="RAN"/>
    <property type="match status" value="1"/>
</dbReference>
<feature type="region of interest" description="Disordered" evidence="2">
    <location>
        <begin position="219"/>
        <end position="238"/>
    </location>
</feature>
<dbReference type="NCBIfam" id="TIGR00231">
    <property type="entry name" value="small_GTP"/>
    <property type="match status" value="1"/>
</dbReference>
<dbReference type="Gene3D" id="3.40.50.300">
    <property type="entry name" value="P-loop containing nucleotide triphosphate hydrolases"/>
    <property type="match status" value="1"/>
</dbReference>
<name>A0ABQ8U8H4_9EUKA</name>
<dbReference type="PANTHER" id="PTHR47978">
    <property type="match status" value="1"/>
</dbReference>
<dbReference type="SMART" id="SM00174">
    <property type="entry name" value="RHO"/>
    <property type="match status" value="1"/>
</dbReference>
<feature type="region of interest" description="Disordered" evidence="2">
    <location>
        <begin position="1"/>
        <end position="22"/>
    </location>
</feature>
<dbReference type="Proteomes" id="UP001141327">
    <property type="component" value="Unassembled WGS sequence"/>
</dbReference>
<reference evidence="3" key="1">
    <citation type="journal article" date="2022" name="bioRxiv">
        <title>Genomics of Preaxostyla Flagellates Illuminates Evolutionary Transitions and the Path Towards Mitochondrial Loss.</title>
        <authorList>
            <person name="Novak L.V.F."/>
            <person name="Treitli S.C."/>
            <person name="Pyrih J."/>
            <person name="Halakuc P."/>
            <person name="Pipaliya S.V."/>
            <person name="Vacek V."/>
            <person name="Brzon O."/>
            <person name="Soukal P."/>
            <person name="Eme L."/>
            <person name="Dacks J.B."/>
            <person name="Karnkowska A."/>
            <person name="Elias M."/>
            <person name="Hampl V."/>
        </authorList>
    </citation>
    <scope>NUCLEOTIDE SEQUENCE</scope>
    <source>
        <strain evidence="3">RCP-MX</strain>
    </source>
</reference>
<evidence type="ECO:0000256" key="2">
    <source>
        <dbReference type="SAM" id="MobiDB-lite"/>
    </source>
</evidence>
<organism evidence="3 4">
    <name type="scientific">Paratrimastix pyriformis</name>
    <dbReference type="NCBI Taxonomy" id="342808"/>
    <lineage>
        <taxon>Eukaryota</taxon>
        <taxon>Metamonada</taxon>
        <taxon>Preaxostyla</taxon>
        <taxon>Paratrimastigidae</taxon>
        <taxon>Paratrimastix</taxon>
    </lineage>
</organism>
<sequence length="238" mass="26050">MPDIAPLQPRHSRFSSQRPPFPSCLPPSDCCVTSTAMAQPKTVELKIVLLGKSSTGKTCLINRFLKSSFEHNTRTTLGAAFGQRDLVIDDTTVAMGVWDTAGQERYESISRLYYRNAGAAIICYDMTDASSFARAKFWVNELLASEKNCLIFLAGTKQDLITQESYPCAVPLRDAKKYAETVNATVFETSSKTGHNVEELFQAIAHAYVEQQRHDITGGGGAGIRPDLLPPPGPKPCC</sequence>
<protein>
    <submittedName>
        <fullName evidence="3">Ras-related protein Rab-24</fullName>
    </submittedName>
</protein>
<dbReference type="InterPro" id="IPR027417">
    <property type="entry name" value="P-loop_NTPase"/>
</dbReference>
<evidence type="ECO:0000313" key="4">
    <source>
        <dbReference type="Proteomes" id="UP001141327"/>
    </source>
</evidence>
<dbReference type="SMART" id="SM00173">
    <property type="entry name" value="RAS"/>
    <property type="match status" value="1"/>
</dbReference>
<accession>A0ABQ8U8H4</accession>
<keyword evidence="1" id="KW-0547">Nucleotide-binding</keyword>
<keyword evidence="4" id="KW-1185">Reference proteome</keyword>
<proteinExistence type="predicted"/>
<dbReference type="PROSITE" id="PS51419">
    <property type="entry name" value="RAB"/>
    <property type="match status" value="1"/>
</dbReference>
<dbReference type="EMBL" id="JAPMOS010000137">
    <property type="protein sequence ID" value="KAJ4454731.1"/>
    <property type="molecule type" value="Genomic_DNA"/>
</dbReference>